<reference evidence="2 3" key="1">
    <citation type="submission" date="2021-07" db="EMBL/GenBank/DDBJ databases">
        <title>Actinomadura sp. PM05-2 isolated from lichen.</title>
        <authorList>
            <person name="Somphong A."/>
            <person name="Phongsopitanun W."/>
            <person name="Tanasupawat S."/>
            <person name="Peongsungnone V."/>
        </authorList>
    </citation>
    <scope>NUCLEOTIDE SEQUENCE [LARGE SCALE GENOMIC DNA]</scope>
    <source>
        <strain evidence="2 3">PM05-2</strain>
    </source>
</reference>
<proteinExistence type="predicted"/>
<keyword evidence="3" id="KW-1185">Reference proteome</keyword>
<feature type="transmembrane region" description="Helical" evidence="1">
    <location>
        <begin position="53"/>
        <end position="73"/>
    </location>
</feature>
<sequence>MTDRTSHDTIDLDGLRSGLHDLAEASVPPIRTDLADVRARGARARRRRRAARAAVPLAAGLAAAAVIAVPAGGDGHRPSVASGRPAARDPLTGPATFGALPAGYRVTITDDASGTFQLTAAKKGGLPQYVLSVYPPGREPAMGMMRGAVPARRVPAGKVNGRAAHWLQPPPPGAGTAAGEARLRFQSPDGRWAELELDAAPAGTDLAAQIHRVAAGVRFAPAPLAVPVRLRDLPAGLRLIGTSVSTDATSGIGWRTVLTFSAATRSRDLTVTLGKPAGDRMWAGGRRAPNTTVDGHAAYRQAAGPARTKEGLTRVGAGLDVLCVYEVTGTDVCLEATPKGSALLKATGGLPGLYARTTVLGTDPARWTSAPLG</sequence>
<evidence type="ECO:0000313" key="3">
    <source>
        <dbReference type="Proteomes" id="UP000774570"/>
    </source>
</evidence>
<keyword evidence="1" id="KW-0812">Transmembrane</keyword>
<comment type="caution">
    <text evidence="2">The sequence shown here is derived from an EMBL/GenBank/DDBJ whole genome shotgun (WGS) entry which is preliminary data.</text>
</comment>
<protein>
    <submittedName>
        <fullName evidence="2">Uncharacterized protein</fullName>
    </submittedName>
</protein>
<gene>
    <name evidence="2" type="ORF">K1Y72_05165</name>
</gene>
<keyword evidence="1" id="KW-1133">Transmembrane helix</keyword>
<evidence type="ECO:0000256" key="1">
    <source>
        <dbReference type="SAM" id="Phobius"/>
    </source>
</evidence>
<dbReference type="Proteomes" id="UP000774570">
    <property type="component" value="Unassembled WGS sequence"/>
</dbReference>
<dbReference type="EMBL" id="JAIBOA010000003">
    <property type="protein sequence ID" value="MBW8481750.1"/>
    <property type="molecule type" value="Genomic_DNA"/>
</dbReference>
<keyword evidence="1" id="KW-0472">Membrane</keyword>
<name>A0ABS7FNE3_9ACTN</name>
<evidence type="ECO:0000313" key="2">
    <source>
        <dbReference type="EMBL" id="MBW8481750.1"/>
    </source>
</evidence>
<organism evidence="2 3">
    <name type="scientific">Actinomadura parmotrematis</name>
    <dbReference type="NCBI Taxonomy" id="2864039"/>
    <lineage>
        <taxon>Bacteria</taxon>
        <taxon>Bacillati</taxon>
        <taxon>Actinomycetota</taxon>
        <taxon>Actinomycetes</taxon>
        <taxon>Streptosporangiales</taxon>
        <taxon>Thermomonosporaceae</taxon>
        <taxon>Actinomadura</taxon>
    </lineage>
</organism>
<accession>A0ABS7FNE3</accession>
<dbReference type="RefSeq" id="WP_220163748.1">
    <property type="nucleotide sequence ID" value="NZ_JAIBOA010000003.1"/>
</dbReference>